<reference evidence="1" key="1">
    <citation type="journal article" date="2019" name="Sci. Rep.">
        <title>Draft genome of Tanacetum cinerariifolium, the natural source of mosquito coil.</title>
        <authorList>
            <person name="Yamashiro T."/>
            <person name="Shiraishi A."/>
            <person name="Satake H."/>
            <person name="Nakayama K."/>
        </authorList>
    </citation>
    <scope>NUCLEOTIDE SEQUENCE</scope>
</reference>
<organism evidence="1">
    <name type="scientific">Tanacetum cinerariifolium</name>
    <name type="common">Dalmatian daisy</name>
    <name type="synonym">Chrysanthemum cinerariifolium</name>
    <dbReference type="NCBI Taxonomy" id="118510"/>
    <lineage>
        <taxon>Eukaryota</taxon>
        <taxon>Viridiplantae</taxon>
        <taxon>Streptophyta</taxon>
        <taxon>Embryophyta</taxon>
        <taxon>Tracheophyta</taxon>
        <taxon>Spermatophyta</taxon>
        <taxon>Magnoliopsida</taxon>
        <taxon>eudicotyledons</taxon>
        <taxon>Gunneridae</taxon>
        <taxon>Pentapetalae</taxon>
        <taxon>asterids</taxon>
        <taxon>campanulids</taxon>
        <taxon>Asterales</taxon>
        <taxon>Asteraceae</taxon>
        <taxon>Asteroideae</taxon>
        <taxon>Anthemideae</taxon>
        <taxon>Anthemidinae</taxon>
        <taxon>Tanacetum</taxon>
    </lineage>
</organism>
<proteinExistence type="predicted"/>
<comment type="caution">
    <text evidence="1">The sequence shown here is derived from an EMBL/GenBank/DDBJ whole genome shotgun (WGS) entry which is preliminary data.</text>
</comment>
<feature type="non-terminal residue" evidence="1">
    <location>
        <position position="1"/>
    </location>
</feature>
<dbReference type="EMBL" id="BKCJ010163040">
    <property type="protein sequence ID" value="GEY24670.1"/>
    <property type="molecule type" value="Genomic_DNA"/>
</dbReference>
<evidence type="ECO:0000313" key="1">
    <source>
        <dbReference type="EMBL" id="GEY24670.1"/>
    </source>
</evidence>
<protein>
    <submittedName>
        <fullName evidence="1">Uncharacterized protein</fullName>
    </submittedName>
</protein>
<name>A0A699HG86_TANCI</name>
<gene>
    <name evidence="1" type="ORF">Tci_396644</name>
</gene>
<sequence>RIAKLSKGCVLRCDFILDFREGGEEGEEVVVDKDDVYVQKVIDKVVEDITAVGIEESVTIAAPTVSTAPIVSIVAKVSTAPITSVELTLAQALVEIKIDAKPKAKIIVMQEPKVVEKPKNAKAEVIEGRSKRSVPDDRDDVTIDATPLSSKSPTIVDNKIYREGRKVYIQIIRAYGHSTMYVTFRKMLKNFNRDDLEVLWNIVKNMFEKV</sequence>
<accession>A0A699HG86</accession>
<dbReference type="AlphaFoldDB" id="A0A699HG86"/>